<dbReference type="EMBL" id="JALIGE010000061">
    <property type="protein sequence ID" value="MCS2159621.1"/>
    <property type="molecule type" value="Genomic_DNA"/>
</dbReference>
<dbReference type="InterPro" id="IPR011109">
    <property type="entry name" value="DNA_bind_recombinase_dom"/>
</dbReference>
<dbReference type="RefSeq" id="WP_258986145.1">
    <property type="nucleotide sequence ID" value="NZ_JALIGE010000061.1"/>
</dbReference>
<dbReference type="Proteomes" id="UP001205357">
    <property type="component" value="Unassembled WGS sequence"/>
</dbReference>
<sequence length="167" mass="18029">MKENKTAALSLRLSADLMQLLDERASAEHLTRTDVTAAALRAYLGVSSPSPQGDKLDRVIELLETIAGAAPQRKAAAPQRQTVPDKPEMQRTTTPPNAPQRTTSDPRFQAVDSEADALIVSLTQQGAGLADIAAQLNAQGFRSATGGEWSRSKLRDYRHKLRDAGLI</sequence>
<evidence type="ECO:0000313" key="4">
    <source>
        <dbReference type="Proteomes" id="UP001205357"/>
    </source>
</evidence>
<comment type="caution">
    <text evidence="3">The sequence shown here is derived from an EMBL/GenBank/DDBJ whole genome shotgun (WGS) entry which is preliminary data.</text>
</comment>
<accession>A0ABT2DVH4</accession>
<evidence type="ECO:0000256" key="1">
    <source>
        <dbReference type="SAM" id="MobiDB-lite"/>
    </source>
</evidence>
<proteinExistence type="predicted"/>
<name>A0ABT2DVH4_9ENTR</name>
<evidence type="ECO:0000313" key="3">
    <source>
        <dbReference type="EMBL" id="MCS2159621.1"/>
    </source>
</evidence>
<reference evidence="3 4" key="1">
    <citation type="submission" date="2022-04" db="EMBL/GenBank/DDBJ databases">
        <title>Proposal of a three novel species of Scandinavium, Scandinavium hiltneri, Scandinavium manionii, Scandinavium tedordense.</title>
        <authorList>
            <person name="Maddock D.W."/>
            <person name="Brady C.L."/>
            <person name="Denman S."/>
            <person name="Arnold D."/>
        </authorList>
    </citation>
    <scope>NUCLEOTIDE SEQUENCE [LARGE SCALE GENOMIC DNA]</scope>
    <source>
        <strain evidence="3 4">H11S7</strain>
    </source>
</reference>
<protein>
    <submittedName>
        <fullName evidence="3">Recombinase family protein</fullName>
    </submittedName>
</protein>
<evidence type="ECO:0000259" key="2">
    <source>
        <dbReference type="Pfam" id="PF07508"/>
    </source>
</evidence>
<feature type="compositionally biased region" description="Low complexity" evidence="1">
    <location>
        <begin position="70"/>
        <end position="81"/>
    </location>
</feature>
<gene>
    <name evidence="3" type="ORF">MUU47_00385</name>
</gene>
<dbReference type="Pfam" id="PF07508">
    <property type="entry name" value="Recombinase"/>
    <property type="match status" value="1"/>
</dbReference>
<feature type="domain" description="Recombinase" evidence="2">
    <location>
        <begin position="118"/>
        <end position="156"/>
    </location>
</feature>
<feature type="region of interest" description="Disordered" evidence="1">
    <location>
        <begin position="70"/>
        <end position="106"/>
    </location>
</feature>
<feature type="compositionally biased region" description="Polar residues" evidence="1">
    <location>
        <begin position="90"/>
        <end position="106"/>
    </location>
</feature>
<organism evidence="3 4">
    <name type="scientific">Scandinavium hiltneri</name>
    <dbReference type="NCBI Taxonomy" id="2926519"/>
    <lineage>
        <taxon>Bacteria</taxon>
        <taxon>Pseudomonadati</taxon>
        <taxon>Pseudomonadota</taxon>
        <taxon>Gammaproteobacteria</taxon>
        <taxon>Enterobacterales</taxon>
        <taxon>Enterobacteriaceae</taxon>
        <taxon>Scandinavium</taxon>
    </lineage>
</organism>
<keyword evidence="4" id="KW-1185">Reference proteome</keyword>